<accession>A0AAV4QRJ4</accession>
<keyword evidence="2" id="KW-1185">Reference proteome</keyword>
<evidence type="ECO:0000313" key="1">
    <source>
        <dbReference type="EMBL" id="GIY10956.1"/>
    </source>
</evidence>
<organism evidence="1 2">
    <name type="scientific">Caerostris extrusa</name>
    <name type="common">Bark spider</name>
    <name type="synonym">Caerostris bankana</name>
    <dbReference type="NCBI Taxonomy" id="172846"/>
    <lineage>
        <taxon>Eukaryota</taxon>
        <taxon>Metazoa</taxon>
        <taxon>Ecdysozoa</taxon>
        <taxon>Arthropoda</taxon>
        <taxon>Chelicerata</taxon>
        <taxon>Arachnida</taxon>
        <taxon>Araneae</taxon>
        <taxon>Araneomorphae</taxon>
        <taxon>Entelegynae</taxon>
        <taxon>Araneoidea</taxon>
        <taxon>Araneidae</taxon>
        <taxon>Caerostris</taxon>
    </lineage>
</organism>
<name>A0AAV4QRJ4_CAEEX</name>
<feature type="non-terminal residue" evidence="1">
    <location>
        <position position="1"/>
    </location>
</feature>
<dbReference type="AlphaFoldDB" id="A0AAV4QRJ4"/>
<comment type="caution">
    <text evidence="1">The sequence shown here is derived from an EMBL/GenBank/DDBJ whole genome shotgun (WGS) entry which is preliminary data.</text>
</comment>
<proteinExistence type="predicted"/>
<gene>
    <name evidence="1" type="ORF">CEXT_807011</name>
</gene>
<sequence>STFVYHIGENYQAKWLTADIAELLNHFYQSFFSASDGNTADGSVGESSMRRGPFDPIQRREMDRLMTKEKIFFFFNLSMEATVCEKKFLFFYLLVVRKEISDVSCTLKIHWEAINGKSYEQDFDIEKLEAG</sequence>
<protein>
    <submittedName>
        <fullName evidence="1">Uncharacterized protein</fullName>
    </submittedName>
</protein>
<dbReference type="Proteomes" id="UP001054945">
    <property type="component" value="Unassembled WGS sequence"/>
</dbReference>
<dbReference type="EMBL" id="BPLR01006583">
    <property type="protein sequence ID" value="GIY10956.1"/>
    <property type="molecule type" value="Genomic_DNA"/>
</dbReference>
<evidence type="ECO:0000313" key="2">
    <source>
        <dbReference type="Proteomes" id="UP001054945"/>
    </source>
</evidence>
<reference evidence="1 2" key="1">
    <citation type="submission" date="2021-06" db="EMBL/GenBank/DDBJ databases">
        <title>Caerostris extrusa draft genome.</title>
        <authorList>
            <person name="Kono N."/>
            <person name="Arakawa K."/>
        </authorList>
    </citation>
    <scope>NUCLEOTIDE SEQUENCE [LARGE SCALE GENOMIC DNA]</scope>
</reference>